<evidence type="ECO:0000256" key="3">
    <source>
        <dbReference type="ARBA" id="ARBA00022679"/>
    </source>
</evidence>
<evidence type="ECO:0000256" key="7">
    <source>
        <dbReference type="SAM" id="MobiDB-lite"/>
    </source>
</evidence>
<dbReference type="InterPro" id="IPR045520">
    <property type="entry name" value="GPAT/DHAPAT_C"/>
</dbReference>
<feature type="domain" description="Phospholipid/glycerol acyltransferase" evidence="8">
    <location>
        <begin position="134"/>
        <end position="264"/>
    </location>
</feature>
<dbReference type="SMART" id="SM00563">
    <property type="entry name" value="PlsC"/>
    <property type="match status" value="1"/>
</dbReference>
<dbReference type="EMBL" id="JAPWDV010000001">
    <property type="protein sequence ID" value="KAJ6222830.1"/>
    <property type="molecule type" value="Genomic_DNA"/>
</dbReference>
<feature type="region of interest" description="Disordered" evidence="7">
    <location>
        <begin position="487"/>
        <end position="506"/>
    </location>
</feature>
<evidence type="ECO:0000256" key="5">
    <source>
        <dbReference type="ARBA" id="ARBA00023315"/>
    </source>
</evidence>
<feature type="compositionally biased region" description="Polar residues" evidence="7">
    <location>
        <begin position="495"/>
        <end position="506"/>
    </location>
</feature>
<dbReference type="InterPro" id="IPR022284">
    <property type="entry name" value="GPAT/DHAPAT"/>
</dbReference>
<accession>A0A9Q0MFW7</accession>
<dbReference type="Pfam" id="PF19277">
    <property type="entry name" value="GPAT_C"/>
    <property type="match status" value="3"/>
</dbReference>
<dbReference type="CDD" id="cd07993">
    <property type="entry name" value="LPLAT_DHAPAT-like"/>
    <property type="match status" value="1"/>
</dbReference>
<dbReference type="GO" id="GO:0006631">
    <property type="term" value="P:fatty acid metabolic process"/>
    <property type="evidence" value="ECO:0007669"/>
    <property type="project" value="TreeGrafter"/>
</dbReference>
<evidence type="ECO:0000259" key="8">
    <source>
        <dbReference type="SMART" id="SM00563"/>
    </source>
</evidence>
<organism evidence="9 10">
    <name type="scientific">Blomia tropicalis</name>
    <name type="common">Mite</name>
    <dbReference type="NCBI Taxonomy" id="40697"/>
    <lineage>
        <taxon>Eukaryota</taxon>
        <taxon>Metazoa</taxon>
        <taxon>Ecdysozoa</taxon>
        <taxon>Arthropoda</taxon>
        <taxon>Chelicerata</taxon>
        <taxon>Arachnida</taxon>
        <taxon>Acari</taxon>
        <taxon>Acariformes</taxon>
        <taxon>Sarcoptiformes</taxon>
        <taxon>Astigmata</taxon>
        <taxon>Glycyphagoidea</taxon>
        <taxon>Echimyopodidae</taxon>
        <taxon>Blomia</taxon>
    </lineage>
</organism>
<evidence type="ECO:0000256" key="4">
    <source>
        <dbReference type="ARBA" id="ARBA00023136"/>
    </source>
</evidence>
<dbReference type="SUPFAM" id="SSF69593">
    <property type="entry name" value="Glycerol-3-phosphate (1)-acyltransferase"/>
    <property type="match status" value="1"/>
</dbReference>
<dbReference type="GO" id="GO:0008654">
    <property type="term" value="P:phospholipid biosynthetic process"/>
    <property type="evidence" value="ECO:0007669"/>
    <property type="project" value="TreeGrafter"/>
</dbReference>
<dbReference type="Proteomes" id="UP001142055">
    <property type="component" value="Chromosome 1"/>
</dbReference>
<evidence type="ECO:0000313" key="10">
    <source>
        <dbReference type="Proteomes" id="UP001142055"/>
    </source>
</evidence>
<reference evidence="9" key="1">
    <citation type="submission" date="2022-12" db="EMBL/GenBank/DDBJ databases">
        <title>Genome assemblies of Blomia tropicalis.</title>
        <authorList>
            <person name="Cui Y."/>
        </authorList>
    </citation>
    <scope>NUCLEOTIDE SEQUENCE</scope>
    <source>
        <tissue evidence="9">Adult mites</tissue>
    </source>
</reference>
<keyword evidence="4" id="KW-0472">Membrane</keyword>
<keyword evidence="10" id="KW-1185">Reference proteome</keyword>
<dbReference type="GO" id="GO:0004366">
    <property type="term" value="F:glycerol-3-phosphate O-acyltransferase activity"/>
    <property type="evidence" value="ECO:0007669"/>
    <property type="project" value="TreeGrafter"/>
</dbReference>
<gene>
    <name evidence="9" type="ORF">RDWZM_001375</name>
</gene>
<dbReference type="InterPro" id="IPR041728">
    <property type="entry name" value="GPAT/DHAPAT_LPLAT"/>
</dbReference>
<sequence>MPRQQARYENIISRTCYYAWHVLTRRVDSNYPDVKKKVLNSDLVQNAVHHSAQDEYKKLTERKDSDLQTLVEKHRQSAFDQLLRLQSCISSSLLRIAGWVLYRLLSRIFTSIQFNKSQMDRIRSCSNKKPNIPMVYLPLHRSHLDYILISFILYMNNIKPPLVAAGDNLMIPFFGNLMRGLGAFFIKRRTEKTRENQVYQAVLRSYINENLQAGNSLEFFIEGGRTRTGKVVMPKFGLLSMVVDALLQGCVDDVYIVPVSISYEKLVDGSFIDEQMGIPKKFENFSATSKAIWSTLHSNFGIVRVDFSKPFLLKEFLYQSIQRETECFDIPKELTLQARKDFNAIRDCIACEGSIVVNKIDRDQVDSMFSHRLHVKETRRQCIESLARHVLYDAYKESALMSTHMVAFLLLTKYRKGVTLDQLANDLDWLRDILCREKGQALSAFGECDDLVRQAVFYLGKELVATEKVSMKWSSWRSSVTTPNARNSCKPYNRFKSNNPKVGQQRKNNTALWQQSPDIDSNDIELNNDQNSQIEIVYLRPVLKFHGALQLHYYSNSCVSLFALESVLANSLFSFINGDICSLIYDPSTYISNLTINKAEFIEKCKQVCSIMQYEFYFTKTCQTLDHALDFAFDSFVAKNFFVQSRNNRSQYSQRMSLITEKAYQLNRSSSSSSSSSSGTGSLEVIEESLSEEEYEYKEIACEPIRSKIRYESNDRSEFRLLLTSRNCQMLNFYRSILAPYIESYWLVTDRLATWMANESIKSPVIVPETTFLQHLTTTAQQMLHKGEVYYEESISYDTFRNSLKYLDFINAIRRFEQDRRGKLLTATSKMTIEAVDNVQEHSFGTNRGSHLPAFECRSNAFNGQFIEDIYDQVYGT</sequence>
<protein>
    <recommendedName>
        <fullName evidence="8">Phospholipid/glycerol acyltransferase domain-containing protein</fullName>
    </recommendedName>
</protein>
<dbReference type="GO" id="GO:0019432">
    <property type="term" value="P:triglyceride biosynthetic process"/>
    <property type="evidence" value="ECO:0007669"/>
    <property type="project" value="TreeGrafter"/>
</dbReference>
<comment type="similarity">
    <text evidence="2 6">Belongs to the GPAT/DAPAT family.</text>
</comment>
<dbReference type="AlphaFoldDB" id="A0A9Q0MFW7"/>
<keyword evidence="5 6" id="KW-0012">Acyltransferase</keyword>
<evidence type="ECO:0000256" key="1">
    <source>
        <dbReference type="ARBA" id="ARBA00004370"/>
    </source>
</evidence>
<dbReference type="Pfam" id="PF01553">
    <property type="entry name" value="Acyltransferase"/>
    <property type="match status" value="1"/>
</dbReference>
<proteinExistence type="inferred from homology"/>
<evidence type="ECO:0000256" key="6">
    <source>
        <dbReference type="PIRNR" id="PIRNR000437"/>
    </source>
</evidence>
<dbReference type="InterPro" id="IPR002123">
    <property type="entry name" value="Plipid/glycerol_acylTrfase"/>
</dbReference>
<evidence type="ECO:0000256" key="2">
    <source>
        <dbReference type="ARBA" id="ARBA00007937"/>
    </source>
</evidence>
<dbReference type="PANTHER" id="PTHR12563:SF23">
    <property type="entry name" value="BCDNA.GH07066"/>
    <property type="match status" value="1"/>
</dbReference>
<keyword evidence="3 6" id="KW-0808">Transferase</keyword>
<dbReference type="PIRSF" id="PIRSF000437">
    <property type="entry name" value="GPAT_DHAPAT"/>
    <property type="match status" value="1"/>
</dbReference>
<dbReference type="GO" id="GO:0006072">
    <property type="term" value="P:glycerol-3-phosphate metabolic process"/>
    <property type="evidence" value="ECO:0007669"/>
    <property type="project" value="TreeGrafter"/>
</dbReference>
<dbReference type="PANTHER" id="PTHR12563">
    <property type="entry name" value="GLYCEROL-3-PHOSPHATE ACYLTRANSFERASE"/>
    <property type="match status" value="1"/>
</dbReference>
<evidence type="ECO:0000313" key="9">
    <source>
        <dbReference type="EMBL" id="KAJ6222830.1"/>
    </source>
</evidence>
<dbReference type="GO" id="GO:0031966">
    <property type="term" value="C:mitochondrial membrane"/>
    <property type="evidence" value="ECO:0007669"/>
    <property type="project" value="TreeGrafter"/>
</dbReference>
<name>A0A9Q0MFW7_BLOTA</name>
<dbReference type="OMA" id="WMANESI"/>
<comment type="subcellular location">
    <subcellularLocation>
        <location evidence="1">Membrane</location>
    </subcellularLocation>
</comment>
<comment type="caution">
    <text evidence="9">The sequence shown here is derived from an EMBL/GenBank/DDBJ whole genome shotgun (WGS) entry which is preliminary data.</text>
</comment>